<keyword evidence="4" id="KW-0597">Phosphoprotein</keyword>
<proteinExistence type="predicted"/>
<dbReference type="InterPro" id="IPR005467">
    <property type="entry name" value="His_kinase_dom"/>
</dbReference>
<evidence type="ECO:0000256" key="10">
    <source>
        <dbReference type="ARBA" id="ARBA00023136"/>
    </source>
</evidence>
<keyword evidence="8 12" id="KW-1133">Transmembrane helix</keyword>
<dbReference type="Proteomes" id="UP001606099">
    <property type="component" value="Unassembled WGS sequence"/>
</dbReference>
<dbReference type="InterPro" id="IPR003594">
    <property type="entry name" value="HATPase_dom"/>
</dbReference>
<keyword evidence="9" id="KW-0902">Two-component regulatory system</keyword>
<evidence type="ECO:0000256" key="5">
    <source>
        <dbReference type="ARBA" id="ARBA00022679"/>
    </source>
</evidence>
<keyword evidence="5 15" id="KW-0808">Transferase</keyword>
<dbReference type="SMART" id="SM00387">
    <property type="entry name" value="HATPase_c"/>
    <property type="match status" value="1"/>
</dbReference>
<feature type="domain" description="HAMP" evidence="14">
    <location>
        <begin position="193"/>
        <end position="244"/>
    </location>
</feature>
<feature type="transmembrane region" description="Helical" evidence="12">
    <location>
        <begin position="172"/>
        <end position="190"/>
    </location>
</feature>
<evidence type="ECO:0000256" key="4">
    <source>
        <dbReference type="ARBA" id="ARBA00022553"/>
    </source>
</evidence>
<dbReference type="PANTHER" id="PTHR45436">
    <property type="entry name" value="SENSOR HISTIDINE KINASE YKOH"/>
    <property type="match status" value="1"/>
</dbReference>
<name>A0ABW7FTP8_9BURK</name>
<dbReference type="InterPro" id="IPR036890">
    <property type="entry name" value="HATPase_C_sf"/>
</dbReference>
<evidence type="ECO:0000256" key="9">
    <source>
        <dbReference type="ARBA" id="ARBA00023012"/>
    </source>
</evidence>
<comment type="caution">
    <text evidence="15">The sequence shown here is derived from an EMBL/GenBank/DDBJ whole genome shotgun (WGS) entry which is preliminary data.</text>
</comment>
<dbReference type="EMBL" id="JBIGHZ010000002">
    <property type="protein sequence ID" value="MFG6447687.1"/>
    <property type="molecule type" value="Genomic_DNA"/>
</dbReference>
<evidence type="ECO:0000259" key="13">
    <source>
        <dbReference type="PROSITE" id="PS50109"/>
    </source>
</evidence>
<dbReference type="RefSeq" id="WP_394459250.1">
    <property type="nucleotide sequence ID" value="NZ_JBIGHZ010000002.1"/>
</dbReference>
<evidence type="ECO:0000256" key="12">
    <source>
        <dbReference type="SAM" id="Phobius"/>
    </source>
</evidence>
<dbReference type="InterPro" id="IPR050428">
    <property type="entry name" value="TCS_sensor_his_kinase"/>
</dbReference>
<dbReference type="InterPro" id="IPR003660">
    <property type="entry name" value="HAMP_dom"/>
</dbReference>
<evidence type="ECO:0000256" key="8">
    <source>
        <dbReference type="ARBA" id="ARBA00022989"/>
    </source>
</evidence>
<keyword evidence="10 12" id="KW-0472">Membrane</keyword>
<dbReference type="Gene3D" id="3.30.565.10">
    <property type="entry name" value="Histidine kinase-like ATPase, C-terminal domain"/>
    <property type="match status" value="1"/>
</dbReference>
<evidence type="ECO:0000313" key="15">
    <source>
        <dbReference type="EMBL" id="MFG6447687.1"/>
    </source>
</evidence>
<evidence type="ECO:0000256" key="11">
    <source>
        <dbReference type="SAM" id="MobiDB-lite"/>
    </source>
</evidence>
<organism evidence="15 16">
    <name type="scientific">Roseateles rivi</name>
    <dbReference type="NCBI Taxonomy" id="3299028"/>
    <lineage>
        <taxon>Bacteria</taxon>
        <taxon>Pseudomonadati</taxon>
        <taxon>Pseudomonadota</taxon>
        <taxon>Betaproteobacteria</taxon>
        <taxon>Burkholderiales</taxon>
        <taxon>Sphaerotilaceae</taxon>
        <taxon>Roseateles</taxon>
    </lineage>
</organism>
<dbReference type="PRINTS" id="PR00344">
    <property type="entry name" value="BCTRLSENSOR"/>
</dbReference>
<dbReference type="GO" id="GO:0004673">
    <property type="term" value="F:protein histidine kinase activity"/>
    <property type="evidence" value="ECO:0007669"/>
    <property type="project" value="UniProtKB-EC"/>
</dbReference>
<comment type="catalytic activity">
    <reaction evidence="1">
        <text>ATP + protein L-histidine = ADP + protein N-phospho-L-histidine.</text>
        <dbReference type="EC" id="2.7.13.3"/>
    </reaction>
</comment>
<dbReference type="SUPFAM" id="SSF47384">
    <property type="entry name" value="Homodimeric domain of signal transducing histidine kinase"/>
    <property type="match status" value="1"/>
</dbReference>
<evidence type="ECO:0000313" key="16">
    <source>
        <dbReference type="Proteomes" id="UP001606099"/>
    </source>
</evidence>
<dbReference type="EC" id="2.7.13.3" evidence="3"/>
<evidence type="ECO:0000256" key="1">
    <source>
        <dbReference type="ARBA" id="ARBA00000085"/>
    </source>
</evidence>
<dbReference type="PROSITE" id="PS50885">
    <property type="entry name" value="HAMP"/>
    <property type="match status" value="1"/>
</dbReference>
<feature type="domain" description="Histidine kinase" evidence="13">
    <location>
        <begin position="252"/>
        <end position="455"/>
    </location>
</feature>
<protein>
    <recommendedName>
        <fullName evidence="3">histidine kinase</fullName>
        <ecNumber evidence="3">2.7.13.3</ecNumber>
    </recommendedName>
</protein>
<dbReference type="SUPFAM" id="SSF55874">
    <property type="entry name" value="ATPase domain of HSP90 chaperone/DNA topoisomerase II/histidine kinase"/>
    <property type="match status" value="1"/>
</dbReference>
<evidence type="ECO:0000256" key="6">
    <source>
        <dbReference type="ARBA" id="ARBA00022692"/>
    </source>
</evidence>
<dbReference type="Gene3D" id="1.10.287.130">
    <property type="match status" value="1"/>
</dbReference>
<accession>A0ABW7FTP8</accession>
<sequence length="478" mass="51671">MSRPAWARFSLRARLLVLTLLGVAAALLLAHGVLSNLFREEVQRQVAQGLQAQLDLLTTRLEPDAQGQLDLKGQNPADPRWQQPYGGLYWQVDLPQRPAAWRSRSLWDSQLNLPPDQLGSTELHQHLLSGPQGEPLLVLERRVQWPEQGSARLAVAADLRDSHTAVARFERVLGWSLLVLLAVLLLAAWAQVRLGLAPLAELQRALAALRQGQQPRLQGHYPAEVQPLVDDFNGVLAHNEAVLERARTQAGNLAHALKTPLSVLAQAAQAASPSAPGLPELVQEQVAQAQRQVDWHLARARAAAAHSVQRTAVLPQLQALVRTLARLHPDKTLSLPTSPQSQALHFAGETQDLLEMAGNVLDNACRWARQQVRVQASITAQGLLTLCVDDDGPGVPLERRAQVLRRGERLDEAQPGHGLGLAIVQDLAALYGGTLQLQDSPLGGLRVLLTLPSTPGAAGPQNPAQPSGLAQEPGPASR</sequence>
<gene>
    <name evidence="15" type="ORF">ACG0Z6_05450</name>
</gene>
<comment type="subcellular location">
    <subcellularLocation>
        <location evidence="2">Membrane</location>
    </subcellularLocation>
</comment>
<dbReference type="PROSITE" id="PS50109">
    <property type="entry name" value="HIS_KIN"/>
    <property type="match status" value="1"/>
</dbReference>
<dbReference type="InterPro" id="IPR004358">
    <property type="entry name" value="Sig_transdc_His_kin-like_C"/>
</dbReference>
<evidence type="ECO:0000259" key="14">
    <source>
        <dbReference type="PROSITE" id="PS50885"/>
    </source>
</evidence>
<keyword evidence="7 15" id="KW-0418">Kinase</keyword>
<evidence type="ECO:0000256" key="7">
    <source>
        <dbReference type="ARBA" id="ARBA00022777"/>
    </source>
</evidence>
<keyword evidence="16" id="KW-1185">Reference proteome</keyword>
<dbReference type="InterPro" id="IPR036097">
    <property type="entry name" value="HisK_dim/P_sf"/>
</dbReference>
<feature type="region of interest" description="Disordered" evidence="11">
    <location>
        <begin position="454"/>
        <end position="478"/>
    </location>
</feature>
<evidence type="ECO:0000256" key="2">
    <source>
        <dbReference type="ARBA" id="ARBA00004370"/>
    </source>
</evidence>
<reference evidence="15 16" key="1">
    <citation type="submission" date="2024-08" db="EMBL/GenBank/DDBJ databases">
        <authorList>
            <person name="Lu H."/>
        </authorList>
    </citation>
    <scope>NUCLEOTIDE SEQUENCE [LARGE SCALE GENOMIC DNA]</scope>
    <source>
        <strain evidence="15 16">BYS180W</strain>
    </source>
</reference>
<feature type="compositionally biased region" description="Low complexity" evidence="11">
    <location>
        <begin position="455"/>
        <end position="466"/>
    </location>
</feature>
<keyword evidence="6 12" id="KW-0812">Transmembrane</keyword>
<dbReference type="Pfam" id="PF02518">
    <property type="entry name" value="HATPase_c"/>
    <property type="match status" value="1"/>
</dbReference>
<dbReference type="PANTHER" id="PTHR45436:SF5">
    <property type="entry name" value="SENSOR HISTIDINE KINASE TRCS"/>
    <property type="match status" value="1"/>
</dbReference>
<evidence type="ECO:0000256" key="3">
    <source>
        <dbReference type="ARBA" id="ARBA00012438"/>
    </source>
</evidence>